<organism evidence="1">
    <name type="scientific">Phaeomonas parva</name>
    <dbReference type="NCBI Taxonomy" id="124430"/>
    <lineage>
        <taxon>Eukaryota</taxon>
        <taxon>Sar</taxon>
        <taxon>Stramenopiles</taxon>
        <taxon>Ochrophyta</taxon>
        <taxon>Pinguiophyceae</taxon>
        <taxon>Pinguiochrysidales</taxon>
        <taxon>Pinguiochrysidaceae</taxon>
        <taxon>Phaeomonas</taxon>
    </lineage>
</organism>
<accession>A0A7S1XMQ7</accession>
<name>A0A7S1XMQ7_9STRA</name>
<protein>
    <submittedName>
        <fullName evidence="1">Uncharacterized protein</fullName>
    </submittedName>
</protein>
<gene>
    <name evidence="1" type="ORF">PPAR1163_LOCUS7510</name>
</gene>
<evidence type="ECO:0000313" key="1">
    <source>
        <dbReference type="EMBL" id="CAD9249150.1"/>
    </source>
</evidence>
<reference evidence="1" key="1">
    <citation type="submission" date="2021-01" db="EMBL/GenBank/DDBJ databases">
        <authorList>
            <person name="Corre E."/>
            <person name="Pelletier E."/>
            <person name="Niang G."/>
            <person name="Scheremetjew M."/>
            <person name="Finn R."/>
            <person name="Kale V."/>
            <person name="Holt S."/>
            <person name="Cochrane G."/>
            <person name="Meng A."/>
            <person name="Brown T."/>
            <person name="Cohen L."/>
        </authorList>
    </citation>
    <scope>NUCLEOTIDE SEQUENCE</scope>
    <source>
        <strain evidence="1">CCMP2877</strain>
    </source>
</reference>
<dbReference type="AlphaFoldDB" id="A0A7S1XMQ7"/>
<dbReference type="EMBL" id="HBGJ01011984">
    <property type="protein sequence ID" value="CAD9249150.1"/>
    <property type="molecule type" value="Transcribed_RNA"/>
</dbReference>
<sequence length="620" mass="64015">MAVLQRAVASAATRSGGGIATSVAAMRASKLPHEAAQPSPATTPEGCAVLDAAAADKALNQAFNVPAHAAGSDLFLVALSPSLSRGLGLHLSGAPCYCYSGRREPLAPCYQGWRRSDAVVLDLRAGGAAASQRWAPVFDPPPLRRQKAIYDFDVDDEDDEGLAGGLGRGAAAAALTSAATELLAAQLGPPTHAHAALFLAPRVVVVFIGIDRDASTMAHYEALVDKLAELAPAGTAVTALSLSLEAAALPSTQALLRRAGRENTPSTAGASAGLSAEQLDLLAEGLLADHDALLRSAAAGLGAQTAFPLEASADNAARVRMVPVFVMGPKQSWGLCDGDAVHPLSATVDGPNGLSRTDAVLVLEGPGGKGMEVGGGRVLSRGEVLFRELHYTVFGVEVPLGMGASPTFADMPRDAKTYALAALDLRCLGLANRRVALEVNVQRIYASLAAYDKLYLRLLEVAGPRAASAVDLLGRGAPDTGAAPPHGLDTLRREAFEPSESLFVLRWLERILSDSAAAGRSVIGSWLSVAEDKVTGVVLALGQVGALGLREFETLAAELKGAGSGGGDGAALLRALEELGARTLRALQDLRELSAQAADHRRFSAAVEGADCCREERIVL</sequence>
<proteinExistence type="predicted"/>